<evidence type="ECO:0000313" key="4">
    <source>
        <dbReference type="Proteomes" id="UP000054564"/>
    </source>
</evidence>
<proteinExistence type="predicted"/>
<dbReference type="PANTHER" id="PTHR33339">
    <property type="entry name" value="LYSM DOMAIN-CONTAINING PROTEIN"/>
    <property type="match status" value="1"/>
</dbReference>
<keyword evidence="1" id="KW-0732">Signal</keyword>
<dbReference type="OrthoDB" id="2496140at2759"/>
<feature type="signal peptide" evidence="1">
    <location>
        <begin position="1"/>
        <end position="21"/>
    </location>
</feature>
<comment type="caution">
    <text evidence="3">The sequence shown here is derived from an EMBL/GenBank/DDBJ whole genome shotgun (WGS) entry which is preliminary data.</text>
</comment>
<protein>
    <recommendedName>
        <fullName evidence="2">DUF7872 domain-containing protein</fullName>
    </recommendedName>
</protein>
<organism evidence="3 4">
    <name type="scientific">Puccinia striiformis f. sp. tritici PST-78</name>
    <dbReference type="NCBI Taxonomy" id="1165861"/>
    <lineage>
        <taxon>Eukaryota</taxon>
        <taxon>Fungi</taxon>
        <taxon>Dikarya</taxon>
        <taxon>Basidiomycota</taxon>
        <taxon>Pucciniomycotina</taxon>
        <taxon>Pucciniomycetes</taxon>
        <taxon>Pucciniales</taxon>
        <taxon>Pucciniaceae</taxon>
        <taxon>Puccinia</taxon>
    </lineage>
</organism>
<evidence type="ECO:0000256" key="1">
    <source>
        <dbReference type="SAM" id="SignalP"/>
    </source>
</evidence>
<dbReference type="AlphaFoldDB" id="A0A0L0V261"/>
<dbReference type="InterPro" id="IPR057194">
    <property type="entry name" value="DUF7872"/>
</dbReference>
<feature type="domain" description="DUF7872" evidence="2">
    <location>
        <begin position="324"/>
        <end position="539"/>
    </location>
</feature>
<dbReference type="Proteomes" id="UP000054564">
    <property type="component" value="Unassembled WGS sequence"/>
</dbReference>
<reference evidence="4" key="1">
    <citation type="submission" date="2014-03" db="EMBL/GenBank/DDBJ databases">
        <title>The Genome Sequence of Puccinia striiformis f. sp. tritici PST-78.</title>
        <authorList>
            <consortium name="The Broad Institute Genome Sequencing Platform"/>
            <person name="Cuomo C."/>
            <person name="Hulbert S."/>
            <person name="Chen X."/>
            <person name="Walker B."/>
            <person name="Young S.K."/>
            <person name="Zeng Q."/>
            <person name="Gargeya S."/>
            <person name="Fitzgerald M."/>
            <person name="Haas B."/>
            <person name="Abouelleil A."/>
            <person name="Alvarado L."/>
            <person name="Arachchi H.M."/>
            <person name="Berlin A.M."/>
            <person name="Chapman S.B."/>
            <person name="Goldberg J."/>
            <person name="Griggs A."/>
            <person name="Gujja S."/>
            <person name="Hansen M."/>
            <person name="Howarth C."/>
            <person name="Imamovic A."/>
            <person name="Larimer J."/>
            <person name="McCowan C."/>
            <person name="Montmayeur A."/>
            <person name="Murphy C."/>
            <person name="Neiman D."/>
            <person name="Pearson M."/>
            <person name="Priest M."/>
            <person name="Roberts A."/>
            <person name="Saif S."/>
            <person name="Shea T."/>
            <person name="Sisk P."/>
            <person name="Sykes S."/>
            <person name="Wortman J."/>
            <person name="Nusbaum C."/>
            <person name="Birren B."/>
        </authorList>
    </citation>
    <scope>NUCLEOTIDE SEQUENCE [LARGE SCALE GENOMIC DNA]</scope>
    <source>
        <strain evidence="4">race PST-78</strain>
    </source>
</reference>
<name>A0A0L0V261_9BASI</name>
<gene>
    <name evidence="3" type="ORF">PSTG_13551</name>
</gene>
<keyword evidence="4" id="KW-1185">Reference proteome</keyword>
<dbReference type="PANTHER" id="PTHR33339:SF1">
    <property type="entry name" value="LYSM DOMAIN-CONTAINING PROTEIN"/>
    <property type="match status" value="1"/>
</dbReference>
<evidence type="ECO:0000259" key="2">
    <source>
        <dbReference type="Pfam" id="PF25278"/>
    </source>
</evidence>
<feature type="chain" id="PRO_5005548767" description="DUF7872 domain-containing protein" evidence="1">
    <location>
        <begin position="22"/>
        <end position="539"/>
    </location>
</feature>
<evidence type="ECO:0000313" key="3">
    <source>
        <dbReference type="EMBL" id="KNE93059.1"/>
    </source>
</evidence>
<sequence>MNRHHSLVGWLSLTFLNITFASIPAPLTIQPGLTPNINNTQCQLYPTTIESWKQLEVDQFLSNFPGGKDTSLDDFTFGNHITNFVCGLGENCLAGQQCLPFQGSLWFTLYSLQEWNLYVNSLYDATTAAVAQIKEISTSMITDFLISPDLHEKQATRLAILLTMVTGSVILGLATGLFGPVLFPAWGVATEAELLEEEAPVADEMFQSTMHIHERRSLTKRSLPAADHLSPDAVYESQKTLAGKLQGLGGSFGASSRTGTSDLQRSKETLLYLTKQSVWAELVVSVLSGDEKAFLRIKNNLVSAYEPTEDQRLLKRSAPQDIPKDHFATWNVINAYLTSFCDHLKSVIAVTSQIGVTAPISSDEGVWGIIRGGKFLSPNPNMSQLQDKLRETMRLSALAQVLKSMNVFVTIGSDKCNDKGPNGAWRGKNKLSYCSPEGLMMNLIRASNKKSVNKIVNANLITEKYGYTVEFLAQSAWSCQEHNLKIAGRPSPEGLKPDSKVGCTFDLPVCDTRIPEVAKLRKKHKSTVVACRTGLALNI</sequence>
<accession>A0A0L0V261</accession>
<dbReference type="Pfam" id="PF25278">
    <property type="entry name" value="DUF7872"/>
    <property type="match status" value="1"/>
</dbReference>
<dbReference type="EMBL" id="AJIL01000146">
    <property type="protein sequence ID" value="KNE93059.1"/>
    <property type="molecule type" value="Genomic_DNA"/>
</dbReference>